<feature type="compositionally biased region" description="Low complexity" evidence="1">
    <location>
        <begin position="188"/>
        <end position="201"/>
    </location>
</feature>
<evidence type="ECO:0000256" key="3">
    <source>
        <dbReference type="SAM" id="SignalP"/>
    </source>
</evidence>
<dbReference type="Proteomes" id="UP001174936">
    <property type="component" value="Unassembled WGS sequence"/>
</dbReference>
<keyword evidence="3" id="KW-0732">Signal</keyword>
<dbReference type="EMBL" id="JAULSV010000007">
    <property type="protein sequence ID" value="KAK0639708.1"/>
    <property type="molecule type" value="Genomic_DNA"/>
</dbReference>
<protein>
    <recommendedName>
        <fullName evidence="6">Mid2 domain-containing protein</fullName>
    </recommendedName>
</protein>
<sequence>MARSRRLFCALRGVLLVAPLLSSAQSNTITCFGFNGGGYTDNILCPGSNACCGSGATCLSNRICVNPNGELVRAPCRVFPFDETCAQICRFDEPSLGGLLPRVEVCPDGSLCCKSDPACCENGLGVFLDESGNVVSSRGTAATTSYPPNPSGTGRITLTPSASTTTTRQTSSSRPTDGLSGPNPTENSTPGQSSASSTATGAGAGSGTGSSGETNNPGENTTGLKIGLGVGIPLAVIATVATVYCILYVKKRKGKAQAAEMMDTSPGGTSYAPAPPAKEGHYGRYSEMGGSGKPGVVAPVELGSSNVTELDGGIGEDRRRYELGG</sequence>
<keyword evidence="2" id="KW-1133">Transmembrane helix</keyword>
<feature type="compositionally biased region" description="Low complexity" evidence="1">
    <location>
        <begin position="157"/>
        <end position="176"/>
    </location>
</feature>
<feature type="transmembrane region" description="Helical" evidence="2">
    <location>
        <begin position="226"/>
        <end position="249"/>
    </location>
</feature>
<reference evidence="4" key="1">
    <citation type="submission" date="2023-06" db="EMBL/GenBank/DDBJ databases">
        <title>Genome-scale phylogeny and comparative genomics of the fungal order Sordariales.</title>
        <authorList>
            <consortium name="Lawrence Berkeley National Laboratory"/>
            <person name="Hensen N."/>
            <person name="Bonometti L."/>
            <person name="Westerberg I."/>
            <person name="Brannstrom I.O."/>
            <person name="Guillou S."/>
            <person name="Cros-Aarteil S."/>
            <person name="Calhoun S."/>
            <person name="Haridas S."/>
            <person name="Kuo A."/>
            <person name="Mondo S."/>
            <person name="Pangilinan J."/>
            <person name="Riley R."/>
            <person name="Labutti K."/>
            <person name="Andreopoulos B."/>
            <person name="Lipzen A."/>
            <person name="Chen C."/>
            <person name="Yanf M."/>
            <person name="Daum C."/>
            <person name="Ng V."/>
            <person name="Clum A."/>
            <person name="Steindorff A."/>
            <person name="Ohm R."/>
            <person name="Martin F."/>
            <person name="Silar P."/>
            <person name="Natvig D."/>
            <person name="Lalanne C."/>
            <person name="Gautier V."/>
            <person name="Ament-Velasquez S.L."/>
            <person name="Kruys A."/>
            <person name="Hutchinson M.I."/>
            <person name="Powell A.J."/>
            <person name="Barry K."/>
            <person name="Miller A.N."/>
            <person name="Grigoriev I.V."/>
            <person name="Debuchy R."/>
            <person name="Gladieux P."/>
            <person name="Thoren M.H."/>
            <person name="Johannesson H."/>
        </authorList>
    </citation>
    <scope>NUCLEOTIDE SEQUENCE</scope>
    <source>
        <strain evidence="4">SMH2532-1</strain>
    </source>
</reference>
<evidence type="ECO:0000313" key="5">
    <source>
        <dbReference type="Proteomes" id="UP001174936"/>
    </source>
</evidence>
<feature type="signal peptide" evidence="3">
    <location>
        <begin position="1"/>
        <end position="24"/>
    </location>
</feature>
<feature type="region of interest" description="Disordered" evidence="1">
    <location>
        <begin position="137"/>
        <end position="218"/>
    </location>
</feature>
<evidence type="ECO:0000313" key="4">
    <source>
        <dbReference type="EMBL" id="KAK0639708.1"/>
    </source>
</evidence>
<keyword evidence="5" id="KW-1185">Reference proteome</keyword>
<proteinExistence type="predicted"/>
<evidence type="ECO:0000256" key="1">
    <source>
        <dbReference type="SAM" id="MobiDB-lite"/>
    </source>
</evidence>
<feature type="compositionally biased region" description="Polar residues" evidence="1">
    <location>
        <begin position="137"/>
        <end position="156"/>
    </location>
</feature>
<comment type="caution">
    <text evidence="4">The sequence shown here is derived from an EMBL/GenBank/DDBJ whole genome shotgun (WGS) entry which is preliminary data.</text>
</comment>
<feature type="compositionally biased region" description="Basic and acidic residues" evidence="1">
    <location>
        <begin position="315"/>
        <end position="325"/>
    </location>
</feature>
<evidence type="ECO:0008006" key="6">
    <source>
        <dbReference type="Google" id="ProtNLM"/>
    </source>
</evidence>
<keyword evidence="2" id="KW-0812">Transmembrane</keyword>
<accession>A0AA39XT10</accession>
<dbReference type="AlphaFoldDB" id="A0AA39XT10"/>
<feature type="region of interest" description="Disordered" evidence="1">
    <location>
        <begin position="296"/>
        <end position="325"/>
    </location>
</feature>
<keyword evidence="2" id="KW-0472">Membrane</keyword>
<gene>
    <name evidence="4" type="ORF">B0T16DRAFT_423593</name>
</gene>
<feature type="chain" id="PRO_5041398707" description="Mid2 domain-containing protein" evidence="3">
    <location>
        <begin position="25"/>
        <end position="325"/>
    </location>
</feature>
<name>A0AA39XT10_9PEZI</name>
<organism evidence="4 5">
    <name type="scientific">Cercophora newfieldiana</name>
    <dbReference type="NCBI Taxonomy" id="92897"/>
    <lineage>
        <taxon>Eukaryota</taxon>
        <taxon>Fungi</taxon>
        <taxon>Dikarya</taxon>
        <taxon>Ascomycota</taxon>
        <taxon>Pezizomycotina</taxon>
        <taxon>Sordariomycetes</taxon>
        <taxon>Sordariomycetidae</taxon>
        <taxon>Sordariales</taxon>
        <taxon>Lasiosphaeriaceae</taxon>
        <taxon>Cercophora</taxon>
    </lineage>
</organism>
<evidence type="ECO:0000256" key="2">
    <source>
        <dbReference type="SAM" id="Phobius"/>
    </source>
</evidence>